<dbReference type="EMBL" id="VSSQ01001755">
    <property type="protein sequence ID" value="MPM10898.1"/>
    <property type="molecule type" value="Genomic_DNA"/>
</dbReference>
<comment type="caution">
    <text evidence="1">The sequence shown here is derived from an EMBL/GenBank/DDBJ whole genome shotgun (WGS) entry which is preliminary data.</text>
</comment>
<protein>
    <submittedName>
        <fullName evidence="1">Uncharacterized protein</fullName>
    </submittedName>
</protein>
<reference evidence="1" key="1">
    <citation type="submission" date="2019-08" db="EMBL/GenBank/DDBJ databases">
        <authorList>
            <person name="Kucharzyk K."/>
            <person name="Murdoch R.W."/>
            <person name="Higgins S."/>
            <person name="Loffler F."/>
        </authorList>
    </citation>
    <scope>NUCLEOTIDE SEQUENCE</scope>
</reference>
<sequence>MNIDYEELRMYKDRIRIFFIIYFFSEPYNGQQYSDCCRVLHTEVKIQKLDFLIRNPDYLCYELLDICNRENVKKEEIKTIIKNIFHSKEPQIRRLEMEKFFFGAYEDIDQVIAFLVAVGFIKYTTERNSILRPIEKNYYVTNEADQKMKKNMNEMPYLRWYVDRCLLIKKYFGEYSGTELKNLQYKIDEYRNTTYKEYIRDVAETVKIKYFEDFGEEL</sequence>
<organism evidence="1">
    <name type="scientific">bioreactor metagenome</name>
    <dbReference type="NCBI Taxonomy" id="1076179"/>
    <lineage>
        <taxon>unclassified sequences</taxon>
        <taxon>metagenomes</taxon>
        <taxon>ecological metagenomes</taxon>
    </lineage>
</organism>
<gene>
    <name evidence="1" type="ORF">SDC9_57235</name>
</gene>
<dbReference type="AlphaFoldDB" id="A0A644X518"/>
<evidence type="ECO:0000313" key="1">
    <source>
        <dbReference type="EMBL" id="MPM10898.1"/>
    </source>
</evidence>
<accession>A0A644X518</accession>
<name>A0A644X518_9ZZZZ</name>
<proteinExistence type="predicted"/>